<proteinExistence type="inferred from homology"/>
<comment type="caution">
    <text evidence="8">The sequence shown here is derived from an EMBL/GenBank/DDBJ whole genome shotgun (WGS) entry which is preliminary data.</text>
</comment>
<comment type="similarity">
    <text evidence="1">Belongs to the leucine-binding protein family.</text>
</comment>
<dbReference type="PRINTS" id="PR00337">
    <property type="entry name" value="LEUILEVALBP"/>
</dbReference>
<keyword evidence="3 6" id="KW-0732">Signal</keyword>
<evidence type="ECO:0000256" key="1">
    <source>
        <dbReference type="ARBA" id="ARBA00010062"/>
    </source>
</evidence>
<dbReference type="PROSITE" id="PS51257">
    <property type="entry name" value="PROKAR_LIPOPROTEIN"/>
    <property type="match status" value="1"/>
</dbReference>
<feature type="compositionally biased region" description="Low complexity" evidence="5">
    <location>
        <begin position="34"/>
        <end position="46"/>
    </location>
</feature>
<sequence>MKKVRLVALGLATTLALASLAGCQSKSETDTKQGTDTNTDTSTDSSANAGGETYVIGGIGPLTGDAASYGISVKQGAEIAIKEINDAGGVKVGDKTLQLSLKFEDDQATPDKAVTAYNSLMDSKMDALLGAVTSGSCLAVANLAQEDDILMLTPSGSAQDITKNTNVFRLCFTDPLQGETMAEHMITDLKFKNVAVIYKNSDEYSTGVYEAFAKKVAELGGTITTAEAFADGEDFNTQLTSIKGTDAEAIFAPIYYGDASHIVTQAADLSMTLPFFGSDGWDGILDTVTDKATVEGATFLSPFFSGDKAAADFVTKYNEAYKATPDQFAADGYDGVYVIKAALEKAASTKTADLVKAMTEISVDGLTGEKISFTEDGEPQKAAKFIKIVNGEYTAE</sequence>
<dbReference type="OrthoDB" id="9783240at2"/>
<evidence type="ECO:0000259" key="7">
    <source>
        <dbReference type="Pfam" id="PF13458"/>
    </source>
</evidence>
<feature type="chain" id="PRO_5038744674" evidence="6">
    <location>
        <begin position="22"/>
        <end position="396"/>
    </location>
</feature>
<keyword evidence="4" id="KW-0029">Amino-acid transport</keyword>
<organism evidence="8 9">
    <name type="scientific">Candidatus Galacturonatibacter soehngenii</name>
    <dbReference type="NCBI Taxonomy" id="2307010"/>
    <lineage>
        <taxon>Bacteria</taxon>
        <taxon>Bacillati</taxon>
        <taxon>Bacillota</taxon>
        <taxon>Clostridia</taxon>
        <taxon>Lachnospirales</taxon>
        <taxon>Lachnospiraceae</taxon>
        <taxon>Candidatus Galacturonatibacter</taxon>
    </lineage>
</organism>
<accession>A0A7V7UBB7</accession>
<keyword evidence="9" id="KW-1185">Reference proteome</keyword>
<dbReference type="GO" id="GO:0006865">
    <property type="term" value="P:amino acid transport"/>
    <property type="evidence" value="ECO:0007669"/>
    <property type="project" value="UniProtKB-KW"/>
</dbReference>
<evidence type="ECO:0000256" key="2">
    <source>
        <dbReference type="ARBA" id="ARBA00022448"/>
    </source>
</evidence>
<evidence type="ECO:0000256" key="6">
    <source>
        <dbReference type="SAM" id="SignalP"/>
    </source>
</evidence>
<gene>
    <name evidence="8" type="ORF">F7O84_10180</name>
</gene>
<dbReference type="EMBL" id="WAGX01000005">
    <property type="protein sequence ID" value="KAB1437943.1"/>
    <property type="molecule type" value="Genomic_DNA"/>
</dbReference>
<dbReference type="Gene3D" id="3.40.50.2300">
    <property type="match status" value="2"/>
</dbReference>
<evidence type="ECO:0000256" key="3">
    <source>
        <dbReference type="ARBA" id="ARBA00022729"/>
    </source>
</evidence>
<dbReference type="InterPro" id="IPR028082">
    <property type="entry name" value="Peripla_BP_I"/>
</dbReference>
<name>A0A7V7UBB7_9FIRM</name>
<dbReference type="InterPro" id="IPR051010">
    <property type="entry name" value="BCAA_transport"/>
</dbReference>
<dbReference type="InterPro" id="IPR000709">
    <property type="entry name" value="Leu_Ile_Val-bd"/>
</dbReference>
<dbReference type="InterPro" id="IPR028081">
    <property type="entry name" value="Leu-bd"/>
</dbReference>
<dbReference type="PANTHER" id="PTHR30483:SF6">
    <property type="entry name" value="PERIPLASMIC BINDING PROTEIN OF ABC TRANSPORTER FOR NATURAL AMINO ACIDS"/>
    <property type="match status" value="1"/>
</dbReference>
<evidence type="ECO:0000313" key="9">
    <source>
        <dbReference type="Proteomes" id="UP000461768"/>
    </source>
</evidence>
<feature type="domain" description="Leucine-binding protein" evidence="7">
    <location>
        <begin position="55"/>
        <end position="391"/>
    </location>
</feature>
<evidence type="ECO:0000256" key="4">
    <source>
        <dbReference type="ARBA" id="ARBA00022970"/>
    </source>
</evidence>
<keyword evidence="2" id="KW-0813">Transport</keyword>
<dbReference type="SUPFAM" id="SSF53822">
    <property type="entry name" value="Periplasmic binding protein-like I"/>
    <property type="match status" value="1"/>
</dbReference>
<dbReference type="Proteomes" id="UP000461768">
    <property type="component" value="Unassembled WGS sequence"/>
</dbReference>
<dbReference type="PANTHER" id="PTHR30483">
    <property type="entry name" value="LEUCINE-SPECIFIC-BINDING PROTEIN"/>
    <property type="match status" value="1"/>
</dbReference>
<dbReference type="CDD" id="cd06347">
    <property type="entry name" value="PBP1_ABC_LivK_ligand_binding-like"/>
    <property type="match status" value="1"/>
</dbReference>
<reference evidence="8 9" key="2">
    <citation type="submission" date="2020-02" db="EMBL/GenBank/DDBJ databases">
        <title>Candidatus Galacturonibacter soehngenii shows hetero-acetogenic catabolism of galacturonic acid but lacks a canonical carbon monoxide dehydrogenase/acetyl-CoA synthase complex.</title>
        <authorList>
            <person name="Diender M."/>
            <person name="Stouten G.R."/>
            <person name="Petersen J.F."/>
            <person name="Nielsen P.H."/>
            <person name="Dueholm M.S."/>
            <person name="Pronk J.T."/>
            <person name="Van Loosdrecht M.C.M."/>
        </authorList>
    </citation>
    <scope>NUCLEOTIDE SEQUENCE [LARGE SCALE GENOMIC DNA]</scope>
    <source>
        <strain evidence="8">GalUA</strain>
    </source>
</reference>
<evidence type="ECO:0000313" key="8">
    <source>
        <dbReference type="EMBL" id="KAB1437943.1"/>
    </source>
</evidence>
<feature type="region of interest" description="Disordered" evidence="5">
    <location>
        <begin position="26"/>
        <end position="49"/>
    </location>
</feature>
<dbReference type="RefSeq" id="WP_151144577.1">
    <property type="nucleotide sequence ID" value="NZ_WAGX01000005.1"/>
</dbReference>
<reference evidence="8 9" key="1">
    <citation type="submission" date="2019-09" db="EMBL/GenBank/DDBJ databases">
        <authorList>
            <person name="Valk L.C."/>
        </authorList>
    </citation>
    <scope>NUCLEOTIDE SEQUENCE [LARGE SCALE GENOMIC DNA]</scope>
    <source>
        <strain evidence="8">GalUA</strain>
    </source>
</reference>
<dbReference type="AlphaFoldDB" id="A0A7V7UBB7"/>
<feature type="signal peptide" evidence="6">
    <location>
        <begin position="1"/>
        <end position="21"/>
    </location>
</feature>
<evidence type="ECO:0000256" key="5">
    <source>
        <dbReference type="SAM" id="MobiDB-lite"/>
    </source>
</evidence>
<dbReference type="Pfam" id="PF13458">
    <property type="entry name" value="Peripla_BP_6"/>
    <property type="match status" value="1"/>
</dbReference>
<protein>
    <submittedName>
        <fullName evidence="8">ABC transporter substrate-binding protein</fullName>
    </submittedName>
</protein>